<accession>X0V1T4</accession>
<dbReference type="Gene3D" id="3.30.1380.10">
    <property type="match status" value="1"/>
</dbReference>
<dbReference type="AlphaFoldDB" id="X0V1T4"/>
<organism evidence="1">
    <name type="scientific">marine sediment metagenome</name>
    <dbReference type="NCBI Taxonomy" id="412755"/>
    <lineage>
        <taxon>unclassified sequences</taxon>
        <taxon>metagenomes</taxon>
        <taxon>ecological metagenomes</taxon>
    </lineage>
</organism>
<dbReference type="InterPro" id="IPR009045">
    <property type="entry name" value="Zn_M74/Hedgehog-like"/>
</dbReference>
<protein>
    <recommendedName>
        <fullName evidence="2">Peptidase M15C domain-containing protein</fullName>
    </recommendedName>
</protein>
<evidence type="ECO:0008006" key="2">
    <source>
        <dbReference type="Google" id="ProtNLM"/>
    </source>
</evidence>
<sequence>MTLGSKQELFAELFAQLIIYARTIGYKVRIGEVHRPREMAKIYAEQGIGIVNSNHTRCIAADIALMLKGVYQTKTPQYEKLGEYWESLHPLCCWGGRFGDGGHFSLEHNGVK</sequence>
<name>X0V1T4_9ZZZZ</name>
<dbReference type="EMBL" id="BARS01020855">
    <property type="protein sequence ID" value="GAG12070.1"/>
    <property type="molecule type" value="Genomic_DNA"/>
</dbReference>
<dbReference type="SUPFAM" id="SSF55166">
    <property type="entry name" value="Hedgehog/DD-peptidase"/>
    <property type="match status" value="1"/>
</dbReference>
<evidence type="ECO:0000313" key="1">
    <source>
        <dbReference type="EMBL" id="GAG12070.1"/>
    </source>
</evidence>
<reference evidence="1" key="1">
    <citation type="journal article" date="2014" name="Front. Microbiol.">
        <title>High frequency of phylogenetically diverse reductive dehalogenase-homologous genes in deep subseafloor sedimentary metagenomes.</title>
        <authorList>
            <person name="Kawai M."/>
            <person name="Futagami T."/>
            <person name="Toyoda A."/>
            <person name="Takaki Y."/>
            <person name="Nishi S."/>
            <person name="Hori S."/>
            <person name="Arai W."/>
            <person name="Tsubouchi T."/>
            <person name="Morono Y."/>
            <person name="Uchiyama I."/>
            <person name="Ito T."/>
            <person name="Fujiyama A."/>
            <person name="Inagaki F."/>
            <person name="Takami H."/>
        </authorList>
    </citation>
    <scope>NUCLEOTIDE SEQUENCE</scope>
    <source>
        <strain evidence="1">Expedition CK06-06</strain>
    </source>
</reference>
<proteinExistence type="predicted"/>
<gene>
    <name evidence="1" type="ORF">S01H1_33579</name>
</gene>
<comment type="caution">
    <text evidence="1">The sequence shown here is derived from an EMBL/GenBank/DDBJ whole genome shotgun (WGS) entry which is preliminary data.</text>
</comment>